<evidence type="ECO:0000313" key="1">
    <source>
        <dbReference type="EMBL" id="CCG41833.1"/>
    </source>
</evidence>
<name>H8FTX6_MAGML</name>
<dbReference type="STRING" id="1150626.PHAMO_290121"/>
<dbReference type="EMBL" id="CAHP01000022">
    <property type="protein sequence ID" value="CCG41833.1"/>
    <property type="molecule type" value="Genomic_DNA"/>
</dbReference>
<keyword evidence="2" id="KW-1185">Reference proteome</keyword>
<comment type="caution">
    <text evidence="1">The sequence shown here is derived from an EMBL/GenBank/DDBJ whole genome shotgun (WGS) entry which is preliminary data.</text>
</comment>
<sequence>MFIDRRTLFLEAWKQARRIRSRYRNLRTAFAAALRTTWELVRAFAAEEARRPTPKPAPVVRKWEDETPYRARAVAAHKARLGSYVVNCW</sequence>
<dbReference type="RefSeq" id="WP_002729256.1">
    <property type="nucleotide sequence ID" value="NZ_CAHP01000022.1"/>
</dbReference>
<proteinExistence type="predicted"/>
<accession>H8FTX6</accession>
<protein>
    <submittedName>
        <fullName evidence="1">Uncharacterized protein</fullName>
    </submittedName>
</protein>
<dbReference type="AlphaFoldDB" id="H8FTX6"/>
<gene>
    <name evidence="1" type="ORF">PHAMO_290121</name>
</gene>
<organism evidence="1 2">
    <name type="scientific">Magnetospirillum molischianum DSM 120</name>
    <dbReference type="NCBI Taxonomy" id="1150626"/>
    <lineage>
        <taxon>Bacteria</taxon>
        <taxon>Pseudomonadati</taxon>
        <taxon>Pseudomonadota</taxon>
        <taxon>Alphaproteobacteria</taxon>
        <taxon>Rhodospirillales</taxon>
        <taxon>Rhodospirillaceae</taxon>
        <taxon>Magnetospirillum</taxon>
    </lineage>
</organism>
<evidence type="ECO:0000313" key="2">
    <source>
        <dbReference type="Proteomes" id="UP000004169"/>
    </source>
</evidence>
<dbReference type="Proteomes" id="UP000004169">
    <property type="component" value="Unassembled WGS sequence"/>
</dbReference>
<reference evidence="1 2" key="1">
    <citation type="journal article" date="2012" name="J. Bacteriol.">
        <title>Draft Genome Sequence of the Purple Photosynthetic Bacterium Phaeospirillum molischianum DSM120, a Particularly Versatile Bacterium.</title>
        <authorList>
            <person name="Duquesne K."/>
            <person name="Prima V."/>
            <person name="Ji B."/>
            <person name="Rouy Z."/>
            <person name="Medigue C."/>
            <person name="Talla E."/>
            <person name="Sturgis J.N."/>
        </authorList>
    </citation>
    <scope>NUCLEOTIDE SEQUENCE [LARGE SCALE GENOMIC DNA]</scope>
    <source>
        <strain evidence="2">DSM120</strain>
    </source>
</reference>